<reference evidence="2 3" key="1">
    <citation type="submission" date="2019-06" db="EMBL/GenBank/DDBJ databases">
        <title>Sequencing the genomes of 1000 actinobacteria strains.</title>
        <authorList>
            <person name="Klenk H.-P."/>
        </authorList>
    </citation>
    <scope>NUCLEOTIDE SEQUENCE [LARGE SCALE GENOMIC DNA]</scope>
    <source>
        <strain evidence="2 3">DSM 43866</strain>
    </source>
</reference>
<evidence type="ECO:0000313" key="3">
    <source>
        <dbReference type="Proteomes" id="UP000320239"/>
    </source>
</evidence>
<sequence>MPERAGVRGCDDGLLAEALPVAAGPLRVPPGALLGLPGAPPDRRQVGGCRPLDDQLLVHRVQPGVPAAPAGQGIGDRAGRQLPAVGRGTDHEMQVALPIGVLGRGLLGGRRAESRRLPAAPYPRIGFLPDPERRVDALRGRLPVVLPAIRGVPRPDRRRPHLVRVTDRPDRRGRTQRALRAPRRGPPPESAERRPAGRHGAVPVRTVRRRTPPGTRQRGDIRPGLRGDHPGGAAGEGRACGDGGRADRTGGCASRSGVRDSGVGRDPGGERRTREEGVQDVPVGRVVVGRSDLDRRRAVGRVADQERPRVEQRPPRVAHSRRAGEDRHRRDGGQAQGRPDRHRGRLLQQHFGKHVHRTFRSARRGSPLAGHVHATGERPPGRAPSGFRRRCGAVRASPRRAPSAARAGPACGR</sequence>
<protein>
    <submittedName>
        <fullName evidence="2">Uncharacterized protein</fullName>
    </submittedName>
</protein>
<feature type="region of interest" description="Disordered" evidence="1">
    <location>
        <begin position="297"/>
        <end position="413"/>
    </location>
</feature>
<feature type="region of interest" description="Disordered" evidence="1">
    <location>
        <begin position="151"/>
        <end position="283"/>
    </location>
</feature>
<feature type="compositionally biased region" description="Gly residues" evidence="1">
    <location>
        <begin position="230"/>
        <end position="243"/>
    </location>
</feature>
<feature type="compositionally biased region" description="Basic and acidic residues" evidence="1">
    <location>
        <begin position="297"/>
        <end position="314"/>
    </location>
</feature>
<evidence type="ECO:0000256" key="1">
    <source>
        <dbReference type="SAM" id="MobiDB-lite"/>
    </source>
</evidence>
<feature type="compositionally biased region" description="Basic and acidic residues" evidence="1">
    <location>
        <begin position="164"/>
        <end position="173"/>
    </location>
</feature>
<feature type="compositionally biased region" description="Basic residues" evidence="1">
    <location>
        <begin position="340"/>
        <end position="363"/>
    </location>
</feature>
<dbReference type="AlphaFoldDB" id="A0A561VGD0"/>
<organism evidence="2 3">
    <name type="scientific">Actinoplanes teichomyceticus</name>
    <dbReference type="NCBI Taxonomy" id="1867"/>
    <lineage>
        <taxon>Bacteria</taxon>
        <taxon>Bacillati</taxon>
        <taxon>Actinomycetota</taxon>
        <taxon>Actinomycetes</taxon>
        <taxon>Micromonosporales</taxon>
        <taxon>Micromonosporaceae</taxon>
        <taxon>Actinoplanes</taxon>
    </lineage>
</organism>
<keyword evidence="3" id="KW-1185">Reference proteome</keyword>
<gene>
    <name evidence="2" type="ORF">FHX34_107151</name>
</gene>
<feature type="compositionally biased region" description="Basic and acidic residues" evidence="1">
    <location>
        <begin position="217"/>
        <end position="229"/>
    </location>
</feature>
<proteinExistence type="predicted"/>
<accession>A0A561VGD0</accession>
<feature type="compositionally biased region" description="Basic and acidic residues" evidence="1">
    <location>
        <begin position="267"/>
        <end position="277"/>
    </location>
</feature>
<dbReference type="EMBL" id="VIWY01000007">
    <property type="protein sequence ID" value="TWG10659.1"/>
    <property type="molecule type" value="Genomic_DNA"/>
</dbReference>
<feature type="compositionally biased region" description="Basic and acidic residues" evidence="1">
    <location>
        <begin position="322"/>
        <end position="332"/>
    </location>
</feature>
<dbReference type="Proteomes" id="UP000320239">
    <property type="component" value="Unassembled WGS sequence"/>
</dbReference>
<feature type="compositionally biased region" description="Basic residues" evidence="1">
    <location>
        <begin position="174"/>
        <end position="183"/>
    </location>
</feature>
<name>A0A561VGD0_ACTTI</name>
<comment type="caution">
    <text evidence="2">The sequence shown here is derived from an EMBL/GenBank/DDBJ whole genome shotgun (WGS) entry which is preliminary data.</text>
</comment>
<evidence type="ECO:0000313" key="2">
    <source>
        <dbReference type="EMBL" id="TWG10659.1"/>
    </source>
</evidence>
<feature type="compositionally biased region" description="Low complexity" evidence="1">
    <location>
        <begin position="393"/>
        <end position="413"/>
    </location>
</feature>